<dbReference type="Proteomes" id="UP000775872">
    <property type="component" value="Unassembled WGS sequence"/>
</dbReference>
<organism evidence="1 2">
    <name type="scientific">Clonostachys solani</name>
    <dbReference type="NCBI Taxonomy" id="160281"/>
    <lineage>
        <taxon>Eukaryota</taxon>
        <taxon>Fungi</taxon>
        <taxon>Dikarya</taxon>
        <taxon>Ascomycota</taxon>
        <taxon>Pezizomycotina</taxon>
        <taxon>Sordariomycetes</taxon>
        <taxon>Hypocreomycetidae</taxon>
        <taxon>Hypocreales</taxon>
        <taxon>Bionectriaceae</taxon>
        <taxon>Clonostachys</taxon>
    </lineage>
</organism>
<dbReference type="AlphaFoldDB" id="A0A9P0ES40"/>
<evidence type="ECO:0000313" key="2">
    <source>
        <dbReference type="Proteomes" id="UP000775872"/>
    </source>
</evidence>
<dbReference type="OrthoDB" id="10364169at2759"/>
<gene>
    <name evidence="1" type="ORF">CSOL1703_00008326</name>
</gene>
<protein>
    <submittedName>
        <fullName evidence="1">Uncharacterized protein</fullName>
    </submittedName>
</protein>
<comment type="caution">
    <text evidence="1">The sequence shown here is derived from an EMBL/GenBank/DDBJ whole genome shotgun (WGS) entry which is preliminary data.</text>
</comment>
<keyword evidence="2" id="KW-1185">Reference proteome</keyword>
<dbReference type="EMBL" id="CABFOC020000082">
    <property type="protein sequence ID" value="CAH0057850.1"/>
    <property type="molecule type" value="Genomic_DNA"/>
</dbReference>
<evidence type="ECO:0000313" key="1">
    <source>
        <dbReference type="EMBL" id="CAH0057850.1"/>
    </source>
</evidence>
<proteinExistence type="predicted"/>
<accession>A0A9P0ES40</accession>
<name>A0A9P0ES40_9HYPO</name>
<reference evidence="1" key="1">
    <citation type="submission" date="2021-10" db="EMBL/GenBank/DDBJ databases">
        <authorList>
            <person name="Piombo E."/>
        </authorList>
    </citation>
    <scope>NUCLEOTIDE SEQUENCE</scope>
</reference>
<sequence length="384" mass="43770">MSFIVKFFKRHLVGTPKYEGHTPEFDARREKWFETCTRDILLSDFTTWLKHGGPYFSSIYTPKEIEGLQEIFAAHANSDNCWDQSSLKSYLLTQIPDEGDHEALLIKSMSSLWALTIYFAQWPFNTASETTESLTLPALTRAVAFLCGRHYKMFRSWHDEDKVFNRESDQVILEYIFRALATTRPVRHESTPALLEETSKLEFGYDAKSASERDILDVLSVAQPWLSDWTTTLTRDELVPIVHRLSPPTPPELSDLSISVAGGRLTSVLELSILILQQASKLRGGSKVIENLRRELETAHSELQKAEEISFAAITKHFDVDNWSVHRNLTIYDAIALLFNSFTNPNCLRTGKVVNWSSGEEEILNIHALRSLGLTTVERSSVYH</sequence>